<keyword evidence="4 7" id="KW-0812">Transmembrane</keyword>
<keyword evidence="9" id="KW-1185">Reference proteome</keyword>
<evidence type="ECO:0000256" key="1">
    <source>
        <dbReference type="ARBA" id="ARBA00004651"/>
    </source>
</evidence>
<feature type="transmembrane region" description="Helical" evidence="7">
    <location>
        <begin position="100"/>
        <end position="124"/>
    </location>
</feature>
<dbReference type="PANTHER" id="PTHR16024">
    <property type="entry name" value="XK-RELATED PROTEIN"/>
    <property type="match status" value="1"/>
</dbReference>
<evidence type="ECO:0000313" key="9">
    <source>
        <dbReference type="Proteomes" id="UP001626550"/>
    </source>
</evidence>
<evidence type="ECO:0000256" key="3">
    <source>
        <dbReference type="ARBA" id="ARBA00022475"/>
    </source>
</evidence>
<evidence type="ECO:0000256" key="7">
    <source>
        <dbReference type="RuleBase" id="RU910716"/>
    </source>
</evidence>
<keyword evidence="5 7" id="KW-1133">Transmembrane helix</keyword>
<dbReference type="Proteomes" id="UP001626550">
    <property type="component" value="Unassembled WGS sequence"/>
</dbReference>
<dbReference type="InterPro" id="IPR050895">
    <property type="entry name" value="XK-related_scramblase"/>
</dbReference>
<sequence length="154" mass="18044">MVKYVIKSEDENLSIEERYFYARMKQNKESNLDFLYLVESLVESGPQLTIQVYLLFTHPPPEHLFSRYHQIVQIVTMTISLITLIKNLTLYEIKLHKMSLCTAIPFGLSKFCFLAFRVISFALVATDYDYLNFGLLIRWTVNFCIVGQAWNISQ</sequence>
<evidence type="ECO:0000256" key="5">
    <source>
        <dbReference type="ARBA" id="ARBA00022989"/>
    </source>
</evidence>
<evidence type="ECO:0000256" key="4">
    <source>
        <dbReference type="ARBA" id="ARBA00022692"/>
    </source>
</evidence>
<keyword evidence="3" id="KW-1003">Cell membrane</keyword>
<dbReference type="PANTHER" id="PTHR16024:SF6">
    <property type="entry name" value="XK-RELATED PROTEIN"/>
    <property type="match status" value="1"/>
</dbReference>
<protein>
    <recommendedName>
        <fullName evidence="7">XK-related protein</fullName>
    </recommendedName>
</protein>
<feature type="non-terminal residue" evidence="8">
    <location>
        <position position="154"/>
    </location>
</feature>
<name>A0ABD2PRG5_9PLAT</name>
<proteinExistence type="inferred from homology"/>
<dbReference type="Pfam" id="PF09815">
    <property type="entry name" value="XK-related"/>
    <property type="match status" value="1"/>
</dbReference>
<comment type="subcellular location">
    <subcellularLocation>
        <location evidence="1">Cell membrane</location>
        <topology evidence="1">Multi-pass membrane protein</topology>
    </subcellularLocation>
    <subcellularLocation>
        <location evidence="7">Membrane</location>
        <topology evidence="7">Multi-pass membrane protein</topology>
    </subcellularLocation>
</comment>
<reference evidence="8 9" key="1">
    <citation type="submission" date="2024-11" db="EMBL/GenBank/DDBJ databases">
        <title>Adaptive evolution of stress response genes in parasites aligns with host niche diversity.</title>
        <authorList>
            <person name="Hahn C."/>
            <person name="Resl P."/>
        </authorList>
    </citation>
    <scope>NUCLEOTIDE SEQUENCE [LARGE SCALE GENOMIC DNA]</scope>
    <source>
        <strain evidence="8">EGGRZ-B1_66</strain>
        <tissue evidence="8">Body</tissue>
    </source>
</reference>
<feature type="transmembrane region" description="Helical" evidence="7">
    <location>
        <begin position="130"/>
        <end position="150"/>
    </location>
</feature>
<feature type="transmembrane region" description="Helical" evidence="7">
    <location>
        <begin position="34"/>
        <end position="56"/>
    </location>
</feature>
<dbReference type="AlphaFoldDB" id="A0ABD2PRG5"/>
<organism evidence="8 9">
    <name type="scientific">Cichlidogyrus casuarinus</name>
    <dbReference type="NCBI Taxonomy" id="1844966"/>
    <lineage>
        <taxon>Eukaryota</taxon>
        <taxon>Metazoa</taxon>
        <taxon>Spiralia</taxon>
        <taxon>Lophotrochozoa</taxon>
        <taxon>Platyhelminthes</taxon>
        <taxon>Monogenea</taxon>
        <taxon>Monopisthocotylea</taxon>
        <taxon>Dactylogyridea</taxon>
        <taxon>Ancyrocephalidae</taxon>
        <taxon>Cichlidogyrus</taxon>
    </lineage>
</organism>
<evidence type="ECO:0000313" key="8">
    <source>
        <dbReference type="EMBL" id="KAL3310081.1"/>
    </source>
</evidence>
<evidence type="ECO:0000256" key="6">
    <source>
        <dbReference type="ARBA" id="ARBA00023136"/>
    </source>
</evidence>
<evidence type="ECO:0000256" key="2">
    <source>
        <dbReference type="ARBA" id="ARBA00008789"/>
    </source>
</evidence>
<dbReference type="EMBL" id="JBJKFK010003258">
    <property type="protein sequence ID" value="KAL3310081.1"/>
    <property type="molecule type" value="Genomic_DNA"/>
</dbReference>
<keyword evidence="6 7" id="KW-0472">Membrane</keyword>
<comment type="caution">
    <text evidence="8">The sequence shown here is derived from an EMBL/GenBank/DDBJ whole genome shotgun (WGS) entry which is preliminary data.</text>
</comment>
<feature type="transmembrane region" description="Helical" evidence="7">
    <location>
        <begin position="68"/>
        <end position="88"/>
    </location>
</feature>
<dbReference type="InterPro" id="IPR018629">
    <property type="entry name" value="XK-rel"/>
</dbReference>
<gene>
    <name evidence="8" type="ORF">Ciccas_011359</name>
</gene>
<dbReference type="GO" id="GO:0005886">
    <property type="term" value="C:plasma membrane"/>
    <property type="evidence" value="ECO:0007669"/>
    <property type="project" value="UniProtKB-SubCell"/>
</dbReference>
<comment type="similarity">
    <text evidence="2 7">Belongs to the XK family.</text>
</comment>
<accession>A0ABD2PRG5</accession>